<sequence length="289" mass="31281">MKLRARSLSRRTTTATALVCAALVGGGVAYAATAEPAITTFTPRSADQVTNIDVLRQQLRNYYGDPLGTGTFAPDGNYAKEAASVARAGSRWLDDRGHEHGRSDYRDRHHHGTKAIVLDVDDTSLTTWNYEIASNWAYNPSTNGQYVTDQKFPATPGMVEMATRAAKEGYAVFFLTGRPTSQEAATLGNLTSDGVGVDAGYPAPTQLRNGEDGLFTKPDVAAYPDYLQKACAADPGGKCTTIHYKSATRAHIESLGYDIVANFGDQYSDLKGGYADRTFKLPNPNYYLP</sequence>
<dbReference type="PANTHER" id="PTHR31284:SF10">
    <property type="entry name" value="ACID PHOSPHATASE-LIKE PROTEIN"/>
    <property type="match status" value="1"/>
</dbReference>
<dbReference type="SUPFAM" id="SSF56784">
    <property type="entry name" value="HAD-like"/>
    <property type="match status" value="1"/>
</dbReference>
<evidence type="ECO:0000313" key="4">
    <source>
        <dbReference type="Proteomes" id="UP001430172"/>
    </source>
</evidence>
<comment type="caution">
    <text evidence="3">The sequence shown here is derived from an EMBL/GenBank/DDBJ whole genome shotgun (WGS) entry which is preliminary data.</text>
</comment>
<keyword evidence="4" id="KW-1185">Reference proteome</keyword>
<protein>
    <recommendedName>
        <fullName evidence="5">Acid phosphatase of HAD superfamily subfamily IIIB</fullName>
    </recommendedName>
</protein>
<evidence type="ECO:0000313" key="3">
    <source>
        <dbReference type="EMBL" id="MBM6401293.1"/>
    </source>
</evidence>
<dbReference type="PANTHER" id="PTHR31284">
    <property type="entry name" value="ACID PHOSPHATASE-LIKE PROTEIN"/>
    <property type="match status" value="1"/>
</dbReference>
<reference evidence="3" key="1">
    <citation type="submission" date="2021-02" db="EMBL/GenBank/DDBJ databases">
        <title>Phycicoccus sp. MQZ13P-5T, whole genome shotgun sequence.</title>
        <authorList>
            <person name="Tuo L."/>
        </authorList>
    </citation>
    <scope>NUCLEOTIDE SEQUENCE</scope>
    <source>
        <strain evidence="3">MQZ13P-5</strain>
    </source>
</reference>
<dbReference type="InterPro" id="IPR005519">
    <property type="entry name" value="Acid_phosphat_B-like"/>
</dbReference>
<dbReference type="InterPro" id="IPR036412">
    <property type="entry name" value="HAD-like_sf"/>
</dbReference>
<gene>
    <name evidence="3" type="ORF">JQN70_12915</name>
</gene>
<proteinExistence type="predicted"/>
<evidence type="ECO:0000256" key="1">
    <source>
        <dbReference type="ARBA" id="ARBA00022729"/>
    </source>
</evidence>
<dbReference type="EMBL" id="JAFDVD010000014">
    <property type="protein sequence ID" value="MBM6401293.1"/>
    <property type="molecule type" value="Genomic_DNA"/>
</dbReference>
<dbReference type="Pfam" id="PF03767">
    <property type="entry name" value="Acid_phosphat_B"/>
    <property type="match status" value="1"/>
</dbReference>
<name>A0ABS2CPD7_9MICO</name>
<dbReference type="Gene3D" id="3.40.50.1000">
    <property type="entry name" value="HAD superfamily/HAD-like"/>
    <property type="match status" value="1"/>
</dbReference>
<feature type="signal peptide" evidence="2">
    <location>
        <begin position="1"/>
        <end position="31"/>
    </location>
</feature>
<evidence type="ECO:0008006" key="5">
    <source>
        <dbReference type="Google" id="ProtNLM"/>
    </source>
</evidence>
<evidence type="ECO:0000256" key="2">
    <source>
        <dbReference type="SAM" id="SignalP"/>
    </source>
</evidence>
<keyword evidence="1 2" id="KW-0732">Signal</keyword>
<dbReference type="InterPro" id="IPR023214">
    <property type="entry name" value="HAD_sf"/>
</dbReference>
<dbReference type="Proteomes" id="UP001430172">
    <property type="component" value="Unassembled WGS sequence"/>
</dbReference>
<accession>A0ABS2CPD7</accession>
<dbReference type="RefSeq" id="WP_204131766.1">
    <property type="nucleotide sequence ID" value="NZ_JAFDVD010000014.1"/>
</dbReference>
<organism evidence="3 4">
    <name type="scientific">Phycicoccus sonneratiae</name>
    <dbReference type="NCBI Taxonomy" id="2807628"/>
    <lineage>
        <taxon>Bacteria</taxon>
        <taxon>Bacillati</taxon>
        <taxon>Actinomycetota</taxon>
        <taxon>Actinomycetes</taxon>
        <taxon>Micrococcales</taxon>
        <taxon>Intrasporangiaceae</taxon>
        <taxon>Phycicoccus</taxon>
    </lineage>
</organism>
<feature type="chain" id="PRO_5046149876" description="Acid phosphatase of HAD superfamily subfamily IIIB" evidence="2">
    <location>
        <begin position="32"/>
        <end position="289"/>
    </location>
</feature>